<sequence>MNDNGTSSWKVEKDADSVVWLTIDKPNASANVLSSHVLRELDTLLAPLTQDPPRAVIVISGKKSGFVAGADIKEFTGITNVEEGFRLIHAGQEVLNRLEALRCPTVAAIHGFALGGGLELALACRYRVAVNDEKLSLGLPEVQLGIHPGFGGTIRSVRLIGVRAAMEMMLTGKPLRADKALRLGLVDKLVPADQLRAAAKEIALQAPAPHQPPFSERVLSWPIVRGFIRGKLEAQVASKARRDQYPAPYAMIDLWANGGNSYEAEARSIAQLFLSPTSRSLVRVYLLQDRLKALGGKGGPEVKH</sequence>
<comment type="pathway">
    <text evidence="1">Lipid metabolism; fatty acid beta-oxidation.</text>
</comment>
<keyword evidence="9" id="KW-0511">Multifunctional enzyme</keyword>
<evidence type="ECO:0000256" key="3">
    <source>
        <dbReference type="ARBA" id="ARBA00008750"/>
    </source>
</evidence>
<keyword evidence="8" id="KW-0456">Lyase</keyword>
<reference evidence="10 11" key="1">
    <citation type="submission" date="2019-12" db="EMBL/GenBank/DDBJ databases">
        <authorList>
            <person name="Alioto T."/>
            <person name="Alioto T."/>
            <person name="Gomez Garrido J."/>
        </authorList>
    </citation>
    <scope>NUCLEOTIDE SEQUENCE [LARGE SCALE GENOMIC DNA]</scope>
</reference>
<evidence type="ECO:0000256" key="2">
    <source>
        <dbReference type="ARBA" id="ARBA00007005"/>
    </source>
</evidence>
<dbReference type="AlphaFoldDB" id="A0A8S0Q4B5"/>
<organism evidence="10 11">
    <name type="scientific">Olea europaea subsp. europaea</name>
    <dbReference type="NCBI Taxonomy" id="158383"/>
    <lineage>
        <taxon>Eukaryota</taxon>
        <taxon>Viridiplantae</taxon>
        <taxon>Streptophyta</taxon>
        <taxon>Embryophyta</taxon>
        <taxon>Tracheophyta</taxon>
        <taxon>Spermatophyta</taxon>
        <taxon>Magnoliopsida</taxon>
        <taxon>eudicotyledons</taxon>
        <taxon>Gunneridae</taxon>
        <taxon>Pentapetalae</taxon>
        <taxon>asterids</taxon>
        <taxon>lamiids</taxon>
        <taxon>Lamiales</taxon>
        <taxon>Oleaceae</taxon>
        <taxon>Oleeae</taxon>
        <taxon>Olea</taxon>
    </lineage>
</organism>
<dbReference type="InterPro" id="IPR001753">
    <property type="entry name" value="Enoyl-CoA_hydra/iso"/>
</dbReference>
<comment type="caution">
    <text evidence="10">The sequence shown here is derived from an EMBL/GenBank/DDBJ whole genome shotgun (WGS) entry which is preliminary data.</text>
</comment>
<evidence type="ECO:0000313" key="10">
    <source>
        <dbReference type="EMBL" id="CAA2962657.1"/>
    </source>
</evidence>
<dbReference type="PANTHER" id="PTHR43612">
    <property type="entry name" value="TRIFUNCTIONAL ENZYME SUBUNIT ALPHA"/>
    <property type="match status" value="1"/>
</dbReference>
<evidence type="ECO:0000256" key="7">
    <source>
        <dbReference type="ARBA" id="ARBA00023098"/>
    </source>
</evidence>
<dbReference type="Proteomes" id="UP000594638">
    <property type="component" value="Unassembled WGS sequence"/>
</dbReference>
<dbReference type="InterPro" id="IPR029045">
    <property type="entry name" value="ClpP/crotonase-like_dom_sf"/>
</dbReference>
<dbReference type="EMBL" id="CACTIH010001252">
    <property type="protein sequence ID" value="CAA2962657.1"/>
    <property type="molecule type" value="Genomic_DNA"/>
</dbReference>
<dbReference type="Gene3D" id="3.90.226.10">
    <property type="entry name" value="2-enoyl-CoA Hydratase, Chain A, domain 1"/>
    <property type="match status" value="1"/>
</dbReference>
<evidence type="ECO:0000313" key="11">
    <source>
        <dbReference type="Proteomes" id="UP000594638"/>
    </source>
</evidence>
<dbReference type="CDD" id="cd06558">
    <property type="entry name" value="crotonase-like"/>
    <property type="match status" value="1"/>
</dbReference>
<comment type="similarity">
    <text evidence="2">In the central section; belongs to the 3-hydroxyacyl-CoA dehydrogenase family.</text>
</comment>
<dbReference type="GO" id="GO:0004300">
    <property type="term" value="F:enoyl-CoA hydratase activity"/>
    <property type="evidence" value="ECO:0007669"/>
    <property type="project" value="UniProtKB-EC"/>
</dbReference>
<evidence type="ECO:0000256" key="8">
    <source>
        <dbReference type="ARBA" id="ARBA00023239"/>
    </source>
</evidence>
<dbReference type="EC" id="4.2.1.17" evidence="4"/>
<evidence type="ECO:0000256" key="9">
    <source>
        <dbReference type="ARBA" id="ARBA00023268"/>
    </source>
</evidence>
<proteinExistence type="inferred from homology"/>
<dbReference type="Gramene" id="OE9A037342T1">
    <property type="protein sequence ID" value="OE9A037342C1"/>
    <property type="gene ID" value="OE9A037342"/>
</dbReference>
<comment type="similarity">
    <text evidence="3">In the N-terminal section; belongs to the enoyl-CoA hydratase/isomerase family.</text>
</comment>
<keyword evidence="6" id="KW-0520">NAD</keyword>
<dbReference type="SUPFAM" id="SSF52096">
    <property type="entry name" value="ClpP/crotonase"/>
    <property type="match status" value="1"/>
</dbReference>
<feature type="non-terminal residue" evidence="10">
    <location>
        <position position="304"/>
    </location>
</feature>
<dbReference type="InterPro" id="IPR050136">
    <property type="entry name" value="FA_oxidation_alpha_subunit"/>
</dbReference>
<evidence type="ECO:0000256" key="1">
    <source>
        <dbReference type="ARBA" id="ARBA00005005"/>
    </source>
</evidence>
<dbReference type="GO" id="GO:0016509">
    <property type="term" value="F:long-chain (3S)-3-hydroxyacyl-CoA dehydrogenase (NAD+) activity"/>
    <property type="evidence" value="ECO:0007669"/>
    <property type="project" value="TreeGrafter"/>
</dbReference>
<keyword evidence="11" id="KW-1185">Reference proteome</keyword>
<dbReference type="FunFam" id="3.90.226.10:FF:000011">
    <property type="entry name" value="Fatty acid oxidation complex subunit alpha"/>
    <property type="match status" value="1"/>
</dbReference>
<keyword evidence="7" id="KW-0443">Lipid metabolism</keyword>
<evidence type="ECO:0000256" key="5">
    <source>
        <dbReference type="ARBA" id="ARBA00022832"/>
    </source>
</evidence>
<evidence type="ECO:0000256" key="4">
    <source>
        <dbReference type="ARBA" id="ARBA00012076"/>
    </source>
</evidence>
<dbReference type="GO" id="GO:0006635">
    <property type="term" value="P:fatty acid beta-oxidation"/>
    <property type="evidence" value="ECO:0007669"/>
    <property type="project" value="TreeGrafter"/>
</dbReference>
<dbReference type="Pfam" id="PF00378">
    <property type="entry name" value="ECH_1"/>
    <property type="match status" value="1"/>
</dbReference>
<name>A0A8S0Q4B5_OLEEU</name>
<protein>
    <recommendedName>
        <fullName evidence="4">enoyl-CoA hydratase</fullName>
        <ecNumber evidence="4">4.2.1.17</ecNumber>
    </recommendedName>
</protein>
<gene>
    <name evidence="10" type="ORF">OLEA9_A037342</name>
</gene>
<accession>A0A8S0Q4B5</accession>
<dbReference type="OrthoDB" id="1412519at2759"/>
<evidence type="ECO:0000256" key="6">
    <source>
        <dbReference type="ARBA" id="ARBA00023027"/>
    </source>
</evidence>
<dbReference type="PANTHER" id="PTHR43612:SF3">
    <property type="entry name" value="TRIFUNCTIONAL ENZYME SUBUNIT ALPHA, MITOCHONDRIAL"/>
    <property type="match status" value="1"/>
</dbReference>
<keyword evidence="5" id="KW-0276">Fatty acid metabolism</keyword>